<dbReference type="EMBL" id="KV417546">
    <property type="protein sequence ID" value="KZP21570.1"/>
    <property type="molecule type" value="Genomic_DNA"/>
</dbReference>
<keyword evidence="2" id="KW-1185">Reference proteome</keyword>
<accession>A0A166K653</accession>
<reference evidence="1 2" key="1">
    <citation type="journal article" date="2016" name="Mol. Biol. Evol.">
        <title>Comparative Genomics of Early-Diverging Mushroom-Forming Fungi Provides Insights into the Origins of Lignocellulose Decay Capabilities.</title>
        <authorList>
            <person name="Nagy L.G."/>
            <person name="Riley R."/>
            <person name="Tritt A."/>
            <person name="Adam C."/>
            <person name="Daum C."/>
            <person name="Floudas D."/>
            <person name="Sun H."/>
            <person name="Yadav J.S."/>
            <person name="Pangilinan J."/>
            <person name="Larsson K.H."/>
            <person name="Matsuura K."/>
            <person name="Barry K."/>
            <person name="Labutti K."/>
            <person name="Kuo R."/>
            <person name="Ohm R.A."/>
            <person name="Bhattacharya S.S."/>
            <person name="Shirouzu T."/>
            <person name="Yoshinaga Y."/>
            <person name="Martin F.M."/>
            <person name="Grigoriev I.V."/>
            <person name="Hibbett D.S."/>
        </authorList>
    </citation>
    <scope>NUCLEOTIDE SEQUENCE [LARGE SCALE GENOMIC DNA]</scope>
    <source>
        <strain evidence="1 2">CBS 109695</strain>
    </source>
</reference>
<sequence length="138" mass="15026">MAQDDEAAEVERVGKGRLSLGGQGGAIYETLETLWGCCGRSVGGDGDMGPPDGQCYGGKHTMNTKRARFRADSTPHEDRLTHCTRHCPRRAVTGLNAPIGPPSAILRVWLRAFYTIARAQSTQTHTLNGTDTRRARVF</sequence>
<name>A0A166K653_9AGAM</name>
<dbReference type="AlphaFoldDB" id="A0A166K653"/>
<organism evidence="1 2">
    <name type="scientific">Athelia psychrophila</name>
    <dbReference type="NCBI Taxonomy" id="1759441"/>
    <lineage>
        <taxon>Eukaryota</taxon>
        <taxon>Fungi</taxon>
        <taxon>Dikarya</taxon>
        <taxon>Basidiomycota</taxon>
        <taxon>Agaricomycotina</taxon>
        <taxon>Agaricomycetes</taxon>
        <taxon>Agaricomycetidae</taxon>
        <taxon>Atheliales</taxon>
        <taxon>Atheliaceae</taxon>
        <taxon>Athelia</taxon>
    </lineage>
</organism>
<gene>
    <name evidence="1" type="ORF">FIBSPDRAFT_953588</name>
</gene>
<evidence type="ECO:0000313" key="1">
    <source>
        <dbReference type="EMBL" id="KZP21570.1"/>
    </source>
</evidence>
<evidence type="ECO:0000313" key="2">
    <source>
        <dbReference type="Proteomes" id="UP000076532"/>
    </source>
</evidence>
<proteinExistence type="predicted"/>
<dbReference type="OrthoDB" id="3245731at2759"/>
<protein>
    <submittedName>
        <fullName evidence="1">Uncharacterized protein</fullName>
    </submittedName>
</protein>
<dbReference type="Proteomes" id="UP000076532">
    <property type="component" value="Unassembled WGS sequence"/>
</dbReference>